<keyword evidence="3" id="KW-1185">Reference proteome</keyword>
<sequence>MDSTDALTDTISPRYAVESDEEDEENPLLSSPSRANRVTDVKIDGSCDTCAGKPLLLAIGLAAQTWTKGVQLGEPIATVVLNGAKVGYIFSPAWTQATVVVSEATIRIPTWAMYSYAEALTSSLKPTRTAILDIYSVPQYIDVNSVPAPDAPLRYLTTDTRSPTMSKLSLFSPPNVLQSTSAAFMLLSSFTSGQPTPSTLILLPSPYSQLPPTSELTSLGLTQKIGWPDAVVSAAHESLLACLGESAQALRWERGRTPENAPWLAVKRDEPPPDSGMYI</sequence>
<proteinExistence type="predicted"/>
<dbReference type="EMBL" id="KV425643">
    <property type="protein sequence ID" value="KZT19342.1"/>
    <property type="molecule type" value="Genomic_DNA"/>
</dbReference>
<name>A0A165N9F7_9AGAM</name>
<dbReference type="InParanoid" id="A0A165N9F7"/>
<feature type="compositionally biased region" description="Polar residues" evidence="1">
    <location>
        <begin position="1"/>
        <end position="11"/>
    </location>
</feature>
<accession>A0A165N9F7</accession>
<dbReference type="STRING" id="1314782.A0A165N9F7"/>
<evidence type="ECO:0000256" key="1">
    <source>
        <dbReference type="SAM" id="MobiDB-lite"/>
    </source>
</evidence>
<evidence type="ECO:0008006" key="4">
    <source>
        <dbReference type="Google" id="ProtNLM"/>
    </source>
</evidence>
<protein>
    <recommendedName>
        <fullName evidence="4">Proteasome assembly chaperone 1</fullName>
    </recommendedName>
</protein>
<dbReference type="OrthoDB" id="2546621at2759"/>
<dbReference type="AlphaFoldDB" id="A0A165N9F7"/>
<evidence type="ECO:0000313" key="2">
    <source>
        <dbReference type="EMBL" id="KZT19342.1"/>
    </source>
</evidence>
<reference evidence="2 3" key="1">
    <citation type="journal article" date="2016" name="Mol. Biol. Evol.">
        <title>Comparative Genomics of Early-Diverging Mushroom-Forming Fungi Provides Insights into the Origins of Lignocellulose Decay Capabilities.</title>
        <authorList>
            <person name="Nagy L.G."/>
            <person name="Riley R."/>
            <person name="Tritt A."/>
            <person name="Adam C."/>
            <person name="Daum C."/>
            <person name="Floudas D."/>
            <person name="Sun H."/>
            <person name="Yadav J.S."/>
            <person name="Pangilinan J."/>
            <person name="Larsson K.H."/>
            <person name="Matsuura K."/>
            <person name="Barry K."/>
            <person name="Labutti K."/>
            <person name="Kuo R."/>
            <person name="Ohm R.A."/>
            <person name="Bhattacharya S.S."/>
            <person name="Shirouzu T."/>
            <person name="Yoshinaga Y."/>
            <person name="Martin F.M."/>
            <person name="Grigoriev I.V."/>
            <person name="Hibbett D.S."/>
        </authorList>
    </citation>
    <scope>NUCLEOTIDE SEQUENCE [LARGE SCALE GENOMIC DNA]</scope>
    <source>
        <strain evidence="2 3">HHB14362 ss-1</strain>
    </source>
</reference>
<dbReference type="Proteomes" id="UP000076761">
    <property type="component" value="Unassembled WGS sequence"/>
</dbReference>
<evidence type="ECO:0000313" key="3">
    <source>
        <dbReference type="Proteomes" id="UP000076761"/>
    </source>
</evidence>
<organism evidence="2 3">
    <name type="scientific">Neolentinus lepideus HHB14362 ss-1</name>
    <dbReference type="NCBI Taxonomy" id="1314782"/>
    <lineage>
        <taxon>Eukaryota</taxon>
        <taxon>Fungi</taxon>
        <taxon>Dikarya</taxon>
        <taxon>Basidiomycota</taxon>
        <taxon>Agaricomycotina</taxon>
        <taxon>Agaricomycetes</taxon>
        <taxon>Gloeophyllales</taxon>
        <taxon>Gloeophyllaceae</taxon>
        <taxon>Neolentinus</taxon>
    </lineage>
</organism>
<gene>
    <name evidence="2" type="ORF">NEOLEDRAFT_1142191</name>
</gene>
<feature type="region of interest" description="Disordered" evidence="1">
    <location>
        <begin position="1"/>
        <end position="32"/>
    </location>
</feature>